<keyword evidence="6" id="KW-1185">Reference proteome</keyword>
<keyword evidence="3" id="KW-0812">Transmembrane</keyword>
<evidence type="ECO:0000256" key="1">
    <source>
        <dbReference type="ARBA" id="ARBA00004370"/>
    </source>
</evidence>
<feature type="transmembrane region" description="Helical" evidence="3">
    <location>
        <begin position="184"/>
        <end position="204"/>
    </location>
</feature>
<feature type="transmembrane region" description="Helical" evidence="3">
    <location>
        <begin position="242"/>
        <end position="260"/>
    </location>
</feature>
<feature type="transmembrane region" description="Helical" evidence="3">
    <location>
        <begin position="160"/>
        <end position="178"/>
    </location>
</feature>
<evidence type="ECO:0000313" key="6">
    <source>
        <dbReference type="Proteomes" id="UP000480151"/>
    </source>
</evidence>
<gene>
    <name evidence="5" type="ORF">G5B47_02040</name>
</gene>
<comment type="caution">
    <text evidence="5">The sequence shown here is derived from an EMBL/GenBank/DDBJ whole genome shotgun (WGS) entry which is preliminary data.</text>
</comment>
<dbReference type="PANTHER" id="PTHR23028">
    <property type="entry name" value="ACETYLTRANSFERASE"/>
    <property type="match status" value="1"/>
</dbReference>
<organism evidence="5 6">
    <name type="scientific">Paenibacillus apii</name>
    <dbReference type="NCBI Taxonomy" id="1850370"/>
    <lineage>
        <taxon>Bacteria</taxon>
        <taxon>Bacillati</taxon>
        <taxon>Bacillota</taxon>
        <taxon>Bacilli</taxon>
        <taxon>Bacillales</taxon>
        <taxon>Paenibacillaceae</taxon>
        <taxon>Paenibacillus</taxon>
    </lineage>
</organism>
<feature type="transmembrane region" description="Helical" evidence="3">
    <location>
        <begin position="44"/>
        <end position="63"/>
    </location>
</feature>
<dbReference type="Proteomes" id="UP000480151">
    <property type="component" value="Unassembled WGS sequence"/>
</dbReference>
<keyword evidence="5" id="KW-0012">Acyltransferase</keyword>
<dbReference type="Pfam" id="PF01757">
    <property type="entry name" value="Acyl_transf_3"/>
    <property type="match status" value="1"/>
</dbReference>
<evidence type="ECO:0000259" key="4">
    <source>
        <dbReference type="Pfam" id="PF01757"/>
    </source>
</evidence>
<comment type="subcellular location">
    <subcellularLocation>
        <location evidence="1">Membrane</location>
    </subcellularLocation>
</comment>
<keyword evidence="5" id="KW-0808">Transferase</keyword>
<reference evidence="5 6" key="1">
    <citation type="submission" date="2020-02" db="EMBL/GenBank/DDBJ databases">
        <authorList>
            <person name="Gao J."/>
            <person name="Sun J."/>
        </authorList>
    </citation>
    <scope>NUCLEOTIDE SEQUENCE [LARGE SCALE GENOMIC DNA]</scope>
    <source>
        <strain evidence="5 6">7124</strain>
    </source>
</reference>
<feature type="transmembrane region" description="Helical" evidence="3">
    <location>
        <begin position="211"/>
        <end position="230"/>
    </location>
</feature>
<dbReference type="AlphaFoldDB" id="A0A6M1PD97"/>
<dbReference type="EMBL" id="JAAKGU010000001">
    <property type="protein sequence ID" value="NGM81187.1"/>
    <property type="molecule type" value="Genomic_DNA"/>
</dbReference>
<protein>
    <submittedName>
        <fullName evidence="5">Acyltransferase</fullName>
    </submittedName>
</protein>
<dbReference type="InterPro" id="IPR002656">
    <property type="entry name" value="Acyl_transf_3_dom"/>
</dbReference>
<feature type="domain" description="Acyltransferase 3" evidence="4">
    <location>
        <begin position="6"/>
        <end position="323"/>
    </location>
</feature>
<dbReference type="RefSeq" id="WP_165093751.1">
    <property type="nucleotide sequence ID" value="NZ_JAAKGU010000001.1"/>
</dbReference>
<dbReference type="InterPro" id="IPR050879">
    <property type="entry name" value="Acyltransferase_3"/>
</dbReference>
<keyword evidence="3" id="KW-0472">Membrane</keyword>
<dbReference type="GO" id="GO:0016020">
    <property type="term" value="C:membrane"/>
    <property type="evidence" value="ECO:0007669"/>
    <property type="project" value="TreeGrafter"/>
</dbReference>
<dbReference type="GO" id="GO:0016747">
    <property type="term" value="F:acyltransferase activity, transferring groups other than amino-acyl groups"/>
    <property type="evidence" value="ECO:0007669"/>
    <property type="project" value="InterPro"/>
</dbReference>
<evidence type="ECO:0000313" key="5">
    <source>
        <dbReference type="EMBL" id="NGM81187.1"/>
    </source>
</evidence>
<evidence type="ECO:0000256" key="3">
    <source>
        <dbReference type="SAM" id="Phobius"/>
    </source>
</evidence>
<comment type="similarity">
    <text evidence="2">Belongs to the acyltransferase 3 family.</text>
</comment>
<dbReference type="PANTHER" id="PTHR23028:SF131">
    <property type="entry name" value="BLR2367 PROTEIN"/>
    <property type="match status" value="1"/>
</dbReference>
<name>A0A6M1PD97_9BACL</name>
<dbReference type="GO" id="GO:0000271">
    <property type="term" value="P:polysaccharide biosynthetic process"/>
    <property type="evidence" value="ECO:0007669"/>
    <property type="project" value="TreeGrafter"/>
</dbReference>
<sequence>MKERLYSLQSLRGIAALLVLLHHTTLNASQNLGYKYLGGVFRFGNLGVDLFFILSGFLMFSIHSSDIGQKKKFLPFIKKRFVRVYPIYWFVTLIIIPLFFLFPSFGEGYERNISVIIKSLLLIPQGHDPILGVGWSLVYEVYFYLLFALMIILGKRVSNVILFLWVAISVVLMTFPAKGYLFNFLFNPIIFEFLMGCLAAFILTKVRFKHPLLIFSLGVVLLLTSVWFLYSNSQVLDREGLSRVLLYGVPSLFILLGMVSMDTQGKIKNLKILTYLGDASYSIYLVHTLVLSLTSKVFMRLSVYETLSLPVATTLCVLISVLAGFIFHSLFERPLLNFSRSKLIINRGGSLNQ</sequence>
<proteinExistence type="inferred from homology"/>
<evidence type="ECO:0000256" key="2">
    <source>
        <dbReference type="ARBA" id="ARBA00007400"/>
    </source>
</evidence>
<feature type="transmembrane region" description="Helical" evidence="3">
    <location>
        <begin position="130"/>
        <end position="153"/>
    </location>
</feature>
<feature type="transmembrane region" description="Helical" evidence="3">
    <location>
        <begin position="272"/>
        <end position="291"/>
    </location>
</feature>
<keyword evidence="3" id="KW-1133">Transmembrane helix</keyword>
<accession>A0A6M1PD97</accession>
<feature type="transmembrane region" description="Helical" evidence="3">
    <location>
        <begin position="311"/>
        <end position="331"/>
    </location>
</feature>
<feature type="transmembrane region" description="Helical" evidence="3">
    <location>
        <begin position="84"/>
        <end position="102"/>
    </location>
</feature>